<dbReference type="RefSeq" id="WP_142111665.1">
    <property type="nucleotide sequence ID" value="NZ_BAAATB010000002.1"/>
</dbReference>
<comment type="caution">
    <text evidence="2">The sequence shown here is derived from an EMBL/GenBank/DDBJ whole genome shotgun (WGS) entry which is preliminary data.</text>
</comment>
<reference evidence="2 3" key="1">
    <citation type="submission" date="2019-06" db="EMBL/GenBank/DDBJ databases">
        <title>Sequencing the genomes of 1000 actinobacteria strains.</title>
        <authorList>
            <person name="Klenk H.-P."/>
        </authorList>
    </citation>
    <scope>NUCLEOTIDE SEQUENCE [LARGE SCALE GENOMIC DNA]</scope>
    <source>
        <strain evidence="2 3">DSM 10596</strain>
    </source>
</reference>
<gene>
    <name evidence="2" type="ORF">FB389_1045</name>
</gene>
<dbReference type="OrthoDB" id="8481083at2"/>
<dbReference type="Pfam" id="PF11716">
    <property type="entry name" value="MDMPI_N"/>
    <property type="match status" value="1"/>
</dbReference>
<sequence length="246" mass="26468">MKTNFDDARTALAAQWERLDAWLSVLDEVPAWQSRPSTLPDWTVGELVAHLGRAFTALTACEPAPAGTIPLPLAEYLGMYPTRAHEISQVTKALAADIAGDPLAAIRAEARAAFTALDALAGAAPSPGELVVQARRAPITLRDMTISRLIEIVVHAIDLQDSLQGVVDSRGDACPLLPAALQIVADELLRIVVMRGGWSVSVRDPRLWVQLATGRRSYDTDALARALEPQFTSDSIPDLGRVLPIL</sequence>
<dbReference type="InterPro" id="IPR034660">
    <property type="entry name" value="DinB/YfiT-like"/>
</dbReference>
<name>A0A542SP88_9MICO</name>
<dbReference type="EMBL" id="VFNV01000001">
    <property type="protein sequence ID" value="TQK76375.1"/>
    <property type="molecule type" value="Genomic_DNA"/>
</dbReference>
<dbReference type="SUPFAM" id="SSF109854">
    <property type="entry name" value="DinB/YfiT-like putative metalloenzymes"/>
    <property type="match status" value="1"/>
</dbReference>
<organism evidence="2 3">
    <name type="scientific">Rarobacter incanus</name>
    <dbReference type="NCBI Taxonomy" id="153494"/>
    <lineage>
        <taxon>Bacteria</taxon>
        <taxon>Bacillati</taxon>
        <taxon>Actinomycetota</taxon>
        <taxon>Actinomycetes</taxon>
        <taxon>Micrococcales</taxon>
        <taxon>Rarobacteraceae</taxon>
        <taxon>Rarobacter</taxon>
    </lineage>
</organism>
<dbReference type="GO" id="GO:0046872">
    <property type="term" value="F:metal ion binding"/>
    <property type="evidence" value="ECO:0007669"/>
    <property type="project" value="InterPro"/>
</dbReference>
<evidence type="ECO:0000259" key="1">
    <source>
        <dbReference type="Pfam" id="PF11716"/>
    </source>
</evidence>
<evidence type="ECO:0000313" key="2">
    <source>
        <dbReference type="EMBL" id="TQK76375.1"/>
    </source>
</evidence>
<dbReference type="Proteomes" id="UP000316181">
    <property type="component" value="Unassembled WGS sequence"/>
</dbReference>
<accession>A0A542SP88</accession>
<keyword evidence="3" id="KW-1185">Reference proteome</keyword>
<dbReference type="InterPro" id="IPR024344">
    <property type="entry name" value="MDMPI_metal-binding"/>
</dbReference>
<dbReference type="AlphaFoldDB" id="A0A542SP88"/>
<proteinExistence type="predicted"/>
<dbReference type="Gene3D" id="1.20.120.450">
    <property type="entry name" value="dinb family like domain"/>
    <property type="match status" value="1"/>
</dbReference>
<evidence type="ECO:0000313" key="3">
    <source>
        <dbReference type="Proteomes" id="UP000316181"/>
    </source>
</evidence>
<protein>
    <submittedName>
        <fullName evidence="2">Uncharacterized protein (TIGR03083 family)</fullName>
    </submittedName>
</protein>
<feature type="domain" description="Mycothiol-dependent maleylpyruvate isomerase metal-binding" evidence="1">
    <location>
        <begin position="12"/>
        <end position="160"/>
    </location>
</feature>